<evidence type="ECO:0000256" key="5">
    <source>
        <dbReference type="ARBA" id="ARBA00047422"/>
    </source>
</evidence>
<comment type="caution">
    <text evidence="6">The sequence shown here is derived from an EMBL/GenBank/DDBJ whole genome shotgun (WGS) entry which is preliminary data.</text>
</comment>
<keyword evidence="1 6" id="KW-0489">Methyltransferase</keyword>
<dbReference type="Proteomes" id="UP000245909">
    <property type="component" value="Unassembled WGS sequence"/>
</dbReference>
<dbReference type="RefSeq" id="WP_207774992.1">
    <property type="nucleotide sequence ID" value="NZ_QENU01000003.1"/>
</dbReference>
<evidence type="ECO:0000313" key="6">
    <source>
        <dbReference type="EMBL" id="PVX40484.1"/>
    </source>
</evidence>
<dbReference type="InterPro" id="IPR001525">
    <property type="entry name" value="C5_MeTfrase"/>
</dbReference>
<name>A0A2U0TAD9_9PAST</name>
<evidence type="ECO:0000256" key="3">
    <source>
        <dbReference type="ARBA" id="ARBA00022691"/>
    </source>
</evidence>
<accession>A0A2U0TAD9</accession>
<dbReference type="GO" id="GO:0032259">
    <property type="term" value="P:methylation"/>
    <property type="evidence" value="ECO:0007669"/>
    <property type="project" value="UniProtKB-KW"/>
</dbReference>
<comment type="catalytic activity">
    <reaction evidence="5">
        <text>a 2'-deoxycytidine in DNA + S-adenosyl-L-methionine = a 5-methyl-2'-deoxycytidine in DNA + S-adenosyl-L-homocysteine + H(+)</text>
        <dbReference type="Rhea" id="RHEA:13681"/>
        <dbReference type="Rhea" id="RHEA-COMP:11369"/>
        <dbReference type="Rhea" id="RHEA-COMP:11370"/>
        <dbReference type="ChEBI" id="CHEBI:15378"/>
        <dbReference type="ChEBI" id="CHEBI:57856"/>
        <dbReference type="ChEBI" id="CHEBI:59789"/>
        <dbReference type="ChEBI" id="CHEBI:85452"/>
        <dbReference type="ChEBI" id="CHEBI:85454"/>
        <dbReference type="EC" id="2.1.1.37"/>
    </reaction>
</comment>
<keyword evidence="4" id="KW-0680">Restriction system</keyword>
<sequence length="149" mass="16958">MIGQQLTYISLFSSAGVGCFGFKQAGFACIATNEIEFRRLNIQKINQKCRFETGYIQGDIQDQTTKQAIYQEMDKWHKLGNDRVDVVIATPPCQGMSVANHKKNDKDLNRNSLIVQSVSMVKHIQPRFFIRLCAVKLRPSGRRYKAQTA</sequence>
<dbReference type="InterPro" id="IPR029063">
    <property type="entry name" value="SAM-dependent_MTases_sf"/>
</dbReference>
<proteinExistence type="predicted"/>
<evidence type="ECO:0000256" key="4">
    <source>
        <dbReference type="ARBA" id="ARBA00022747"/>
    </source>
</evidence>
<dbReference type="GO" id="GO:0009307">
    <property type="term" value="P:DNA restriction-modification system"/>
    <property type="evidence" value="ECO:0007669"/>
    <property type="project" value="UniProtKB-KW"/>
</dbReference>
<evidence type="ECO:0000256" key="2">
    <source>
        <dbReference type="ARBA" id="ARBA00022679"/>
    </source>
</evidence>
<keyword evidence="3" id="KW-0949">S-adenosyl-L-methionine</keyword>
<dbReference type="GO" id="GO:0003886">
    <property type="term" value="F:DNA (cytosine-5-)-methyltransferase activity"/>
    <property type="evidence" value="ECO:0007669"/>
    <property type="project" value="UniProtKB-EC"/>
</dbReference>
<organism evidence="6 7">
    <name type="scientific">Alitibacter langaaensis DSM 22999</name>
    <dbReference type="NCBI Taxonomy" id="1122935"/>
    <lineage>
        <taxon>Bacteria</taxon>
        <taxon>Pseudomonadati</taxon>
        <taxon>Pseudomonadota</taxon>
        <taxon>Gammaproteobacteria</taxon>
        <taxon>Pasteurellales</taxon>
        <taxon>Pasteurellaceae</taxon>
        <taxon>Alitibacter</taxon>
    </lineage>
</organism>
<dbReference type="AlphaFoldDB" id="A0A2U0TAD9"/>
<dbReference type="Pfam" id="PF00145">
    <property type="entry name" value="DNA_methylase"/>
    <property type="match status" value="1"/>
</dbReference>
<gene>
    <name evidence="6" type="ORF">C8D76_10353</name>
</gene>
<dbReference type="SUPFAM" id="SSF53335">
    <property type="entry name" value="S-adenosyl-L-methionine-dependent methyltransferases"/>
    <property type="match status" value="1"/>
</dbReference>
<dbReference type="InterPro" id="IPR018117">
    <property type="entry name" value="C5_DNA_meth_AS"/>
</dbReference>
<evidence type="ECO:0000313" key="7">
    <source>
        <dbReference type="Proteomes" id="UP000245909"/>
    </source>
</evidence>
<keyword evidence="2" id="KW-0808">Transferase</keyword>
<evidence type="ECO:0000256" key="1">
    <source>
        <dbReference type="ARBA" id="ARBA00022603"/>
    </source>
</evidence>
<keyword evidence="7" id="KW-1185">Reference proteome</keyword>
<protein>
    <submittedName>
        <fullName evidence="6">C-5 cytosine-specific DNA methylase</fullName>
    </submittedName>
</protein>
<reference evidence="6 7" key="1">
    <citation type="submission" date="2018-05" db="EMBL/GenBank/DDBJ databases">
        <title>Genomic Encyclopedia of Type Strains, Phase IV (KMG-IV): sequencing the most valuable type-strain genomes for metagenomic binning, comparative biology and taxonomic classification.</title>
        <authorList>
            <person name="Goeker M."/>
        </authorList>
    </citation>
    <scope>NUCLEOTIDE SEQUENCE [LARGE SCALE GENOMIC DNA]</scope>
    <source>
        <strain evidence="6 7">DSM 22999</strain>
    </source>
</reference>
<dbReference type="Gene3D" id="3.40.50.150">
    <property type="entry name" value="Vaccinia Virus protein VP39"/>
    <property type="match status" value="1"/>
</dbReference>
<dbReference type="PROSITE" id="PS00094">
    <property type="entry name" value="C5_MTASE_1"/>
    <property type="match status" value="1"/>
</dbReference>
<dbReference type="EMBL" id="QENU01000003">
    <property type="protein sequence ID" value="PVX40484.1"/>
    <property type="molecule type" value="Genomic_DNA"/>
</dbReference>